<organism evidence="1 2">
    <name type="scientific">Romanomermis culicivorax</name>
    <name type="common">Nematode worm</name>
    <dbReference type="NCBI Taxonomy" id="13658"/>
    <lineage>
        <taxon>Eukaryota</taxon>
        <taxon>Metazoa</taxon>
        <taxon>Ecdysozoa</taxon>
        <taxon>Nematoda</taxon>
        <taxon>Enoplea</taxon>
        <taxon>Dorylaimia</taxon>
        <taxon>Mermithida</taxon>
        <taxon>Mermithoidea</taxon>
        <taxon>Mermithidae</taxon>
        <taxon>Romanomermis</taxon>
    </lineage>
</organism>
<keyword evidence="1" id="KW-1185">Reference proteome</keyword>
<sequence length="93" mass="10607">MLLWTEGFVHKAESAMDGRTSSTIEQLKMAAIQIPPVTPLWEHPSTKIRGILMWKQQLEVMHDLTHAQCAVHKKLKDAEKFLIMYAHLGTEAI</sequence>
<name>A0A915L0E8_ROMCU</name>
<accession>A0A915L0E8</accession>
<protein>
    <submittedName>
        <fullName evidence="2">Uncharacterized protein</fullName>
    </submittedName>
</protein>
<dbReference type="WBParaSite" id="nRc.2.0.1.t44659-RA">
    <property type="protein sequence ID" value="nRc.2.0.1.t44659-RA"/>
    <property type="gene ID" value="nRc.2.0.1.g44659"/>
</dbReference>
<reference evidence="2" key="1">
    <citation type="submission" date="2022-11" db="UniProtKB">
        <authorList>
            <consortium name="WormBaseParasite"/>
        </authorList>
    </citation>
    <scope>IDENTIFICATION</scope>
</reference>
<proteinExistence type="predicted"/>
<evidence type="ECO:0000313" key="2">
    <source>
        <dbReference type="WBParaSite" id="nRc.2.0.1.t44659-RA"/>
    </source>
</evidence>
<evidence type="ECO:0000313" key="1">
    <source>
        <dbReference type="Proteomes" id="UP000887565"/>
    </source>
</evidence>
<dbReference type="AlphaFoldDB" id="A0A915L0E8"/>
<dbReference type="Proteomes" id="UP000887565">
    <property type="component" value="Unplaced"/>
</dbReference>